<evidence type="ECO:0000313" key="4">
    <source>
        <dbReference type="Proteomes" id="UP000041601"/>
    </source>
</evidence>
<accession>A0A0E1NGY1</accession>
<dbReference type="KEGG" id="yet:CH48_2399"/>
<reference evidence="3 6" key="3">
    <citation type="submission" date="2021-01" db="EMBL/GenBank/DDBJ databases">
        <title>FDA dAtabase for Regulatory Grade micrObial Sequences (FDA-ARGOS): Supporting development and validation of Infectious Disease Dx tests.</title>
        <authorList>
            <person name="Blissenbach B."/>
            <person name="Krut O."/>
            <person name="Tallon L."/>
            <person name="Sadzewicz L."/>
            <person name="Zhao X."/>
            <person name="Boylan J."/>
            <person name="Ott S."/>
            <person name="Bowen H."/>
            <person name="Vavikolanu K."/>
            <person name="Mehta A."/>
            <person name="Aluvathingal J."/>
            <person name="Nadendla S."/>
            <person name="Yan Y."/>
            <person name="Sichtig H."/>
        </authorList>
    </citation>
    <scope>NUCLEOTIDE SEQUENCE [LARGE SCALE GENOMIC DNA]</scope>
    <source>
        <strain evidence="3 6">FDAARGOS_1082</strain>
    </source>
</reference>
<evidence type="ECO:0000313" key="3">
    <source>
        <dbReference type="EMBL" id="QQU45726.1"/>
    </source>
</evidence>
<dbReference type="Proteomes" id="UP000041601">
    <property type="component" value="Unassembled WGS sequence"/>
</dbReference>
<dbReference type="EMBL" id="CPXJ01000034">
    <property type="protein sequence ID" value="CNE02012.1"/>
    <property type="molecule type" value="Genomic_DNA"/>
</dbReference>
<dbReference type="PATRIC" id="fig|630.30.peg.1896"/>
<dbReference type="AlphaFoldDB" id="A0A0E1NGY1"/>
<gene>
    <name evidence="1" type="ORF">ERS137941_00486</name>
    <name evidence="2" type="ORF">ERS137959_02805</name>
    <name evidence="3" type="ORF">I6I39_12010</name>
</gene>
<dbReference type="GO" id="GO:0016787">
    <property type="term" value="F:hydrolase activity"/>
    <property type="evidence" value="ECO:0007669"/>
    <property type="project" value="UniProtKB-KW"/>
</dbReference>
<proteinExistence type="predicted"/>
<reference evidence="2 4" key="2">
    <citation type="submission" date="2015-03" db="EMBL/GenBank/DDBJ databases">
        <authorList>
            <consortium name="Pathogen Informatics"/>
            <person name="Murphy D."/>
        </authorList>
    </citation>
    <scope>NUCLEOTIDE SEQUENCE [LARGE SCALE GENOMIC DNA]</scope>
    <source>
        <strain evidence="2 4">IP05342</strain>
    </source>
</reference>
<protein>
    <submittedName>
        <fullName evidence="1 3">Imidazolonepropionase</fullName>
    </submittedName>
</protein>
<evidence type="ECO:0000313" key="6">
    <source>
        <dbReference type="Proteomes" id="UP000595309"/>
    </source>
</evidence>
<keyword evidence="1" id="KW-0378">Hydrolase</keyword>
<evidence type="ECO:0000313" key="5">
    <source>
        <dbReference type="Proteomes" id="UP000048841"/>
    </source>
</evidence>
<dbReference type="Proteomes" id="UP000595309">
    <property type="component" value="Chromosome"/>
</dbReference>
<evidence type="ECO:0000313" key="1">
    <source>
        <dbReference type="EMBL" id="CFQ53070.1"/>
    </source>
</evidence>
<dbReference type="Proteomes" id="UP000048841">
    <property type="component" value="Unassembled WGS sequence"/>
</dbReference>
<keyword evidence="4" id="KW-1185">Reference proteome</keyword>
<sequence>MRGASQLKYMAGGGVSSMYGSIDVTEGSVAHFPIFMVQPHPLR</sequence>
<dbReference type="EMBL" id="CGBR01000002">
    <property type="protein sequence ID" value="CFQ53070.1"/>
    <property type="molecule type" value="Genomic_DNA"/>
</dbReference>
<reference evidence="1 5" key="1">
    <citation type="submission" date="2015-03" db="EMBL/GenBank/DDBJ databases">
        <authorList>
            <person name="Murphy D."/>
        </authorList>
    </citation>
    <scope>NUCLEOTIDE SEQUENCE [LARGE SCALE GENOMIC DNA]</scope>
    <source>
        <strain evidence="1 5">IP26249</strain>
    </source>
</reference>
<name>A0A0E1NGY1_YEREN</name>
<evidence type="ECO:0000313" key="2">
    <source>
        <dbReference type="EMBL" id="CNE02012.1"/>
    </source>
</evidence>
<dbReference type="RefSeq" id="WP_005157175.1">
    <property type="nucleotide sequence ID" value="NZ_CGBC01000005.1"/>
</dbReference>
<organism evidence="1 5">
    <name type="scientific">Yersinia enterocolitica</name>
    <dbReference type="NCBI Taxonomy" id="630"/>
    <lineage>
        <taxon>Bacteria</taxon>
        <taxon>Pseudomonadati</taxon>
        <taxon>Pseudomonadota</taxon>
        <taxon>Gammaproteobacteria</taxon>
        <taxon>Enterobacterales</taxon>
        <taxon>Yersiniaceae</taxon>
        <taxon>Yersinia</taxon>
    </lineage>
</organism>
<dbReference type="EMBL" id="CP068146">
    <property type="protein sequence ID" value="QQU45726.1"/>
    <property type="molecule type" value="Genomic_DNA"/>
</dbReference>